<sequence length="341" mass="39577">MIKNSDSIQTPNHQKRRFNLTKDENHALKDLANDPNIVIRPADKGGIVVQNYQVYRLEILQQLSDVSTYRKLPGDPGKTFSKKIAMLVEEGLLAVFLNENVAKFLQIQYPRIPVLYTIPKIHKDLHRPPGRPIVSARGGLLEPIGKYIDQCCKTTVLALPTCLKDTNQFLEKISEIQLLEKEIILATLDVKNLYTIIPHQQGIEAFKRTLLASSQYTGPPVEYLSELLRATLEYNYFRFEKQFFLQIAGTAMGASMAPAYANIFMFQFEQDCVLSKSFFIFFFHIFFPLFFLYFHFSFTFIYLFFFNTLCFLKHKHSHTLYTFILGSFIIIRMIFNTMQTI</sequence>
<evidence type="ECO:0008006" key="4">
    <source>
        <dbReference type="Google" id="ProtNLM"/>
    </source>
</evidence>
<evidence type="ECO:0000313" key="2">
    <source>
        <dbReference type="Ensembl" id="ENSLLEP00000047515.1"/>
    </source>
</evidence>
<dbReference type="OrthoDB" id="9909466at2759"/>
<dbReference type="Proteomes" id="UP000694569">
    <property type="component" value="Unplaced"/>
</dbReference>
<feature type="transmembrane region" description="Helical" evidence="1">
    <location>
        <begin position="243"/>
        <end position="266"/>
    </location>
</feature>
<dbReference type="PANTHER" id="PTHR21301:SF12">
    <property type="match status" value="1"/>
</dbReference>
<dbReference type="GeneTree" id="ENSGT00940000154669"/>
<reference evidence="2" key="1">
    <citation type="submission" date="2025-08" db="UniProtKB">
        <authorList>
            <consortium name="Ensembl"/>
        </authorList>
    </citation>
    <scope>IDENTIFICATION</scope>
</reference>
<feature type="transmembrane region" description="Helical" evidence="1">
    <location>
        <begin position="278"/>
        <end position="306"/>
    </location>
</feature>
<accession>A0A8C5R6Y8</accession>
<protein>
    <recommendedName>
        <fullName evidence="4">Reverse transcriptase domain-containing protein</fullName>
    </recommendedName>
</protein>
<feature type="transmembrane region" description="Helical" evidence="1">
    <location>
        <begin position="318"/>
        <end position="335"/>
    </location>
</feature>
<keyword evidence="3" id="KW-1185">Reference proteome</keyword>
<keyword evidence="1" id="KW-1133">Transmembrane helix</keyword>
<dbReference type="AlphaFoldDB" id="A0A8C5R6Y8"/>
<dbReference type="PANTHER" id="PTHR21301">
    <property type="entry name" value="REVERSE TRANSCRIPTASE"/>
    <property type="match status" value="1"/>
</dbReference>
<dbReference type="Ensembl" id="ENSLLET00000049377.1">
    <property type="protein sequence ID" value="ENSLLEP00000047515.1"/>
    <property type="gene ID" value="ENSLLEG00000030023.1"/>
</dbReference>
<proteinExistence type="predicted"/>
<keyword evidence="1" id="KW-0472">Membrane</keyword>
<keyword evidence="1" id="KW-0812">Transmembrane</keyword>
<evidence type="ECO:0000313" key="3">
    <source>
        <dbReference type="Proteomes" id="UP000694569"/>
    </source>
</evidence>
<name>A0A8C5R6Y8_9ANUR</name>
<organism evidence="2 3">
    <name type="scientific">Leptobrachium leishanense</name>
    <name type="common">Leishan spiny toad</name>
    <dbReference type="NCBI Taxonomy" id="445787"/>
    <lineage>
        <taxon>Eukaryota</taxon>
        <taxon>Metazoa</taxon>
        <taxon>Chordata</taxon>
        <taxon>Craniata</taxon>
        <taxon>Vertebrata</taxon>
        <taxon>Euteleostomi</taxon>
        <taxon>Amphibia</taxon>
        <taxon>Batrachia</taxon>
        <taxon>Anura</taxon>
        <taxon>Pelobatoidea</taxon>
        <taxon>Megophryidae</taxon>
        <taxon>Leptobrachium</taxon>
    </lineage>
</organism>
<evidence type="ECO:0000256" key="1">
    <source>
        <dbReference type="SAM" id="Phobius"/>
    </source>
</evidence>
<reference evidence="2" key="2">
    <citation type="submission" date="2025-09" db="UniProtKB">
        <authorList>
            <consortium name="Ensembl"/>
        </authorList>
    </citation>
    <scope>IDENTIFICATION</scope>
</reference>